<evidence type="ECO:0000256" key="2">
    <source>
        <dbReference type="ARBA" id="ARBA00022989"/>
    </source>
</evidence>
<evidence type="ECO:0000256" key="4">
    <source>
        <dbReference type="RuleBase" id="RU367022"/>
    </source>
</evidence>
<evidence type="ECO:0000313" key="5">
    <source>
        <dbReference type="Proteomes" id="UP000887575"/>
    </source>
</evidence>
<keyword evidence="1 4" id="KW-0812">Transmembrane</keyword>
<comment type="subcellular location">
    <subcellularLocation>
        <location evidence="4">Membrane</location>
        <topology evidence="4">Multi-pass membrane protein</topology>
    </subcellularLocation>
</comment>
<evidence type="ECO:0000256" key="3">
    <source>
        <dbReference type="ARBA" id="ARBA00023136"/>
    </source>
</evidence>
<feature type="transmembrane region" description="Helical" evidence="4">
    <location>
        <begin position="109"/>
        <end position="130"/>
    </location>
</feature>
<keyword evidence="2 4" id="KW-1133">Transmembrane helix</keyword>
<evidence type="ECO:0000256" key="1">
    <source>
        <dbReference type="ARBA" id="ARBA00022692"/>
    </source>
</evidence>
<dbReference type="Proteomes" id="UP000887575">
    <property type="component" value="Unassembled WGS sequence"/>
</dbReference>
<proteinExistence type="inferred from homology"/>
<keyword evidence="4" id="KW-0186">Copper</keyword>
<organism evidence="5 6">
    <name type="scientific">Mesorhabditis belari</name>
    <dbReference type="NCBI Taxonomy" id="2138241"/>
    <lineage>
        <taxon>Eukaryota</taxon>
        <taxon>Metazoa</taxon>
        <taxon>Ecdysozoa</taxon>
        <taxon>Nematoda</taxon>
        <taxon>Chromadorea</taxon>
        <taxon>Rhabditida</taxon>
        <taxon>Rhabditina</taxon>
        <taxon>Rhabditomorpha</taxon>
        <taxon>Rhabditoidea</taxon>
        <taxon>Rhabditidae</taxon>
        <taxon>Mesorhabditinae</taxon>
        <taxon>Mesorhabditis</taxon>
    </lineage>
</organism>
<evidence type="ECO:0000313" key="6">
    <source>
        <dbReference type="WBParaSite" id="MBELARI_LOCUS17667"/>
    </source>
</evidence>
<keyword evidence="4" id="KW-0187">Copper transport</keyword>
<dbReference type="PANTHER" id="PTHR12483">
    <property type="entry name" value="SOLUTE CARRIER FAMILY 31 COPPER TRANSPORTERS"/>
    <property type="match status" value="1"/>
</dbReference>
<keyword evidence="3 4" id="KW-0472">Membrane</keyword>
<feature type="transmembrane region" description="Helical" evidence="4">
    <location>
        <begin position="136"/>
        <end position="155"/>
    </location>
</feature>
<dbReference type="GO" id="GO:0016020">
    <property type="term" value="C:membrane"/>
    <property type="evidence" value="ECO:0007669"/>
    <property type="project" value="UniProtKB-SubCell"/>
</dbReference>
<name>A0AAF3EUA6_9BILA</name>
<dbReference type="PANTHER" id="PTHR12483:SF106">
    <property type="entry name" value="COPPER TRANSPORT PROTEIN"/>
    <property type="match status" value="1"/>
</dbReference>
<comment type="similarity">
    <text evidence="4">Belongs to the copper transporter (Ctr) (TC 1.A.56) family. SLC31A subfamily.</text>
</comment>
<dbReference type="GO" id="GO:0005375">
    <property type="term" value="F:copper ion transmembrane transporter activity"/>
    <property type="evidence" value="ECO:0007669"/>
    <property type="project" value="UniProtKB-UniRule"/>
</dbReference>
<keyword evidence="5" id="KW-1185">Reference proteome</keyword>
<accession>A0AAF3EUA6</accession>
<dbReference type="InterPro" id="IPR007274">
    <property type="entry name" value="Cop_transporter"/>
</dbReference>
<dbReference type="Pfam" id="PF04145">
    <property type="entry name" value="Ctr"/>
    <property type="match status" value="1"/>
</dbReference>
<dbReference type="WBParaSite" id="MBELARI_LOCUS17667">
    <property type="protein sequence ID" value="MBELARI_LOCUS17667"/>
    <property type="gene ID" value="MBELARI_LOCUS17667"/>
</dbReference>
<reference evidence="6" key="1">
    <citation type="submission" date="2024-02" db="UniProtKB">
        <authorList>
            <consortium name="WormBaseParasite"/>
        </authorList>
    </citation>
    <scope>IDENTIFICATION</scope>
</reference>
<keyword evidence="4" id="KW-0406">Ion transport</keyword>
<dbReference type="AlphaFoldDB" id="A0AAF3EUA6"/>
<protein>
    <recommendedName>
        <fullName evidence="4">Copper transport protein</fullName>
    </recommendedName>
</protein>
<feature type="transmembrane region" description="Helical" evidence="4">
    <location>
        <begin position="33"/>
        <end position="53"/>
    </location>
</feature>
<keyword evidence="4" id="KW-0813">Transport</keyword>
<sequence length="169" mass="19166">MDDNSTDMEMMKMFLHFGEREKILFSWWKTGSAAGLILSLVVVFMLCIFYEAIKGFRFFIAIQHERQKRDILRNRPASPSAEPRDNISEHSISFAPLLRLNGSTRNLFTAYRVVQALLYGVQAILAYVLMLIVMTFNVWLILAVVIGEAVGYFLFTGTPLIDEGLGACC</sequence>